<organism evidence="1 2">
    <name type="scientific">Nonomuraea glycinis</name>
    <dbReference type="NCBI Taxonomy" id="2047744"/>
    <lineage>
        <taxon>Bacteria</taxon>
        <taxon>Bacillati</taxon>
        <taxon>Actinomycetota</taxon>
        <taxon>Actinomycetes</taxon>
        <taxon>Streptosporangiales</taxon>
        <taxon>Streptosporangiaceae</taxon>
        <taxon>Nonomuraea</taxon>
    </lineage>
</organism>
<evidence type="ECO:0000313" key="1">
    <source>
        <dbReference type="EMBL" id="GGP10189.1"/>
    </source>
</evidence>
<sequence>MRHEGGPVMRHEGERLVQRRAGVTGDGRGSAGVSAVIPPVAAEFLSRQRMLVIAAADDDGTVWAGLLTGPEGFTTAPATRTVVAHALPRDGDPLAGRFDSERDIGMLAIEPASRRRMRVNGRARKDGDRLLVHTEQVYANCPKYIQTRTVAEDDLPATTSAALTTRTLNADQVRWISTADTFFVATHAAGLGADASHRGGNPGFVTVTGDRRLTWPDYIGNSMYMTLGNLELEPRCGQLFVDWERGHTLHLTGRARVDWSPERAAAVPGAQRLVDFDVERVVQVTGATGQRWAFGKYSRFNPAHKES</sequence>
<gene>
    <name evidence="1" type="ORF">GCM10012278_48850</name>
</gene>
<comment type="caution">
    <text evidence="1">The sequence shown here is derived from an EMBL/GenBank/DDBJ whole genome shotgun (WGS) entry which is preliminary data.</text>
</comment>
<reference evidence="1" key="1">
    <citation type="journal article" date="2014" name="Int. J. Syst. Evol. Microbiol.">
        <title>Complete genome sequence of Corynebacterium casei LMG S-19264T (=DSM 44701T), isolated from a smear-ripened cheese.</title>
        <authorList>
            <consortium name="US DOE Joint Genome Institute (JGI-PGF)"/>
            <person name="Walter F."/>
            <person name="Albersmeier A."/>
            <person name="Kalinowski J."/>
            <person name="Ruckert C."/>
        </authorList>
    </citation>
    <scope>NUCLEOTIDE SEQUENCE</scope>
    <source>
        <strain evidence="1">CGMCC 4.7430</strain>
    </source>
</reference>
<dbReference type="PANTHER" id="PTHR42815">
    <property type="entry name" value="FAD-BINDING, PUTATIVE (AFU_ORTHOLOGUE AFUA_6G07600)-RELATED"/>
    <property type="match status" value="1"/>
</dbReference>
<dbReference type="InterPro" id="IPR012349">
    <property type="entry name" value="Split_barrel_FMN-bd"/>
</dbReference>
<proteinExistence type="predicted"/>
<dbReference type="AlphaFoldDB" id="A0A918A8J1"/>
<dbReference type="Proteomes" id="UP000660745">
    <property type="component" value="Unassembled WGS sequence"/>
</dbReference>
<dbReference type="SUPFAM" id="SSF50475">
    <property type="entry name" value="FMN-binding split barrel"/>
    <property type="match status" value="1"/>
</dbReference>
<dbReference type="EMBL" id="BMNK01000008">
    <property type="protein sequence ID" value="GGP10189.1"/>
    <property type="molecule type" value="Genomic_DNA"/>
</dbReference>
<dbReference type="Gene3D" id="2.30.110.10">
    <property type="entry name" value="Electron Transport, Fmn-binding Protein, Chain A"/>
    <property type="match status" value="1"/>
</dbReference>
<protein>
    <submittedName>
        <fullName evidence="1">Oxidoreductase</fullName>
    </submittedName>
</protein>
<reference evidence="1" key="2">
    <citation type="submission" date="2020-09" db="EMBL/GenBank/DDBJ databases">
        <authorList>
            <person name="Sun Q."/>
            <person name="Zhou Y."/>
        </authorList>
    </citation>
    <scope>NUCLEOTIDE SEQUENCE</scope>
    <source>
        <strain evidence="1">CGMCC 4.7430</strain>
    </source>
</reference>
<name>A0A918A8J1_9ACTN</name>
<dbReference type="PANTHER" id="PTHR42815:SF2">
    <property type="entry name" value="FAD-BINDING, PUTATIVE (AFU_ORTHOLOGUE AFUA_6G07600)-RELATED"/>
    <property type="match status" value="1"/>
</dbReference>
<evidence type="ECO:0000313" key="2">
    <source>
        <dbReference type="Proteomes" id="UP000660745"/>
    </source>
</evidence>
<keyword evidence="2" id="KW-1185">Reference proteome</keyword>
<accession>A0A918A8J1</accession>